<reference evidence="2 3" key="1">
    <citation type="submission" date="2006-03" db="EMBL/GenBank/DDBJ databases">
        <title>Complete sequence of Methylobacillus flagellatus KT.</title>
        <authorList>
            <consortium name="US DOE Joint Genome Institute"/>
            <person name="Copeland A."/>
            <person name="Lucas S."/>
            <person name="Lapidus A."/>
            <person name="Barry K."/>
            <person name="Detter J.C."/>
            <person name="Glavina del Rio T."/>
            <person name="Hammon N."/>
            <person name="Israni S."/>
            <person name="Dalin E."/>
            <person name="Tice H."/>
            <person name="Pitluck S."/>
            <person name="Brettin T."/>
            <person name="Bruce D."/>
            <person name="Han C."/>
            <person name="Tapia R."/>
            <person name="Saunders E."/>
            <person name="Gilna P."/>
            <person name="Schmutz J."/>
            <person name="Larimer F."/>
            <person name="Land M."/>
            <person name="Kyrpides N."/>
            <person name="Anderson I."/>
            <person name="Richardson P."/>
        </authorList>
    </citation>
    <scope>NUCLEOTIDE SEQUENCE [LARGE SCALE GENOMIC DNA]</scope>
    <source>
        <strain evidence="2">KT</strain>
        <strain evidence="3">KT / ATCC 51484 / DSM 6875</strain>
    </source>
</reference>
<dbReference type="STRING" id="265072.Mfla_0957"/>
<dbReference type="HOGENOM" id="CLU_2508889_0_0_4"/>
<proteinExistence type="predicted"/>
<accession>Q1H2B8</accession>
<dbReference type="EMBL" id="CP000284">
    <property type="protein sequence ID" value="ABE49369.1"/>
    <property type="molecule type" value="Genomic_DNA"/>
</dbReference>
<organism evidence="2 3">
    <name type="scientific">Methylobacillus flagellatus (strain ATCC 51484 / DSM 6875 / VKM B-1610 / KT)</name>
    <dbReference type="NCBI Taxonomy" id="265072"/>
    <lineage>
        <taxon>Bacteria</taxon>
        <taxon>Pseudomonadati</taxon>
        <taxon>Pseudomonadota</taxon>
        <taxon>Betaproteobacteria</taxon>
        <taxon>Nitrosomonadales</taxon>
        <taxon>Methylophilaceae</taxon>
        <taxon>Methylobacillus</taxon>
    </lineage>
</organism>
<evidence type="ECO:0000313" key="1">
    <source>
        <dbReference type="EMBL" id="ABE49225.1"/>
    </source>
</evidence>
<keyword evidence="3" id="KW-1185">Reference proteome</keyword>
<sequence length="85" mass="9470">MIKSQLFAVLQGGCVAGLTALHHSTRMSAWRLPASSIQFLPPAPAGSTWQKTRIMKEVMQGFIGIFSQNYGESHNMDMHEYPSIF</sequence>
<dbReference type="KEGG" id="mfa:Mfla_1101"/>
<dbReference type="Proteomes" id="UP000002440">
    <property type="component" value="Chromosome"/>
</dbReference>
<protein>
    <submittedName>
        <fullName evidence="2">Uncharacterized protein</fullName>
    </submittedName>
</protein>
<evidence type="ECO:0000313" key="2">
    <source>
        <dbReference type="EMBL" id="ABE49369.1"/>
    </source>
</evidence>
<dbReference type="AlphaFoldDB" id="Q1H2B8"/>
<name>Q1H2B8_METFK</name>
<gene>
    <name evidence="1" type="ordered locus">Mfla_0957</name>
    <name evidence="2" type="ordered locus">Mfla_1101</name>
</gene>
<dbReference type="KEGG" id="mfa:Mfla_0957"/>
<evidence type="ECO:0000313" key="3">
    <source>
        <dbReference type="Proteomes" id="UP000002440"/>
    </source>
</evidence>
<dbReference type="EMBL" id="CP000284">
    <property type="protein sequence ID" value="ABE49225.1"/>
    <property type="molecule type" value="Genomic_DNA"/>
</dbReference>